<accession>A0A4Y2IS32</accession>
<organism evidence="1 2">
    <name type="scientific">Araneus ventricosus</name>
    <name type="common">Orbweaver spider</name>
    <name type="synonym">Epeira ventricosa</name>
    <dbReference type="NCBI Taxonomy" id="182803"/>
    <lineage>
        <taxon>Eukaryota</taxon>
        <taxon>Metazoa</taxon>
        <taxon>Ecdysozoa</taxon>
        <taxon>Arthropoda</taxon>
        <taxon>Chelicerata</taxon>
        <taxon>Arachnida</taxon>
        <taxon>Araneae</taxon>
        <taxon>Araneomorphae</taxon>
        <taxon>Entelegynae</taxon>
        <taxon>Araneoidea</taxon>
        <taxon>Araneidae</taxon>
        <taxon>Araneus</taxon>
    </lineage>
</organism>
<gene>
    <name evidence="1" type="ORF">AVEN_57302_1</name>
</gene>
<dbReference type="EMBL" id="BGPR01002885">
    <property type="protein sequence ID" value="GBM80465.1"/>
    <property type="molecule type" value="Genomic_DNA"/>
</dbReference>
<sequence>MTGLFLTVWYEYPLDTNQKLMKSLPARTKAAMFLRRLEFGGEFSGEIASVGSETRDEKHKCAAFNIRRKTDDLTKTNQTKIYRCEIFQIYDVLNQYGVDNNGSDRCENKAFVLVERTPKM</sequence>
<reference evidence="1 2" key="1">
    <citation type="journal article" date="2019" name="Sci. Rep.">
        <title>Orb-weaving spider Araneus ventricosus genome elucidates the spidroin gene catalogue.</title>
        <authorList>
            <person name="Kono N."/>
            <person name="Nakamura H."/>
            <person name="Ohtoshi R."/>
            <person name="Moran D.A.P."/>
            <person name="Shinohara A."/>
            <person name="Yoshida Y."/>
            <person name="Fujiwara M."/>
            <person name="Mori M."/>
            <person name="Tomita M."/>
            <person name="Arakawa K."/>
        </authorList>
    </citation>
    <scope>NUCLEOTIDE SEQUENCE [LARGE SCALE GENOMIC DNA]</scope>
</reference>
<keyword evidence="2" id="KW-1185">Reference proteome</keyword>
<evidence type="ECO:0000313" key="2">
    <source>
        <dbReference type="Proteomes" id="UP000499080"/>
    </source>
</evidence>
<name>A0A4Y2IS32_ARAVE</name>
<dbReference type="Proteomes" id="UP000499080">
    <property type="component" value="Unassembled WGS sequence"/>
</dbReference>
<comment type="caution">
    <text evidence="1">The sequence shown here is derived from an EMBL/GenBank/DDBJ whole genome shotgun (WGS) entry which is preliminary data.</text>
</comment>
<protein>
    <submittedName>
        <fullName evidence="1">Uncharacterized protein</fullName>
    </submittedName>
</protein>
<evidence type="ECO:0000313" key="1">
    <source>
        <dbReference type="EMBL" id="GBM80465.1"/>
    </source>
</evidence>
<proteinExistence type="predicted"/>
<dbReference type="AlphaFoldDB" id="A0A4Y2IS32"/>